<evidence type="ECO:0000313" key="2">
    <source>
        <dbReference type="Proteomes" id="UP000053820"/>
    </source>
</evidence>
<proteinExistence type="predicted"/>
<protein>
    <submittedName>
        <fullName evidence="1">Uncharacterized protein</fullName>
    </submittedName>
</protein>
<sequence length="83" mass="8944">MNNHSYPTGATQAKDRLYGQLAASLKNMSRAVGQTADLFEQLQTDLDAMRVLAGTHAAQFMTVAAELNPESAREDDSTIGSEN</sequence>
<dbReference type="EMBL" id="KN839858">
    <property type="protein sequence ID" value="KIJ61975.1"/>
    <property type="molecule type" value="Genomic_DNA"/>
</dbReference>
<dbReference type="OrthoDB" id="3212378at2759"/>
<name>A0A0C9VV49_9AGAM</name>
<organism evidence="1 2">
    <name type="scientific">Hydnomerulius pinastri MD-312</name>
    <dbReference type="NCBI Taxonomy" id="994086"/>
    <lineage>
        <taxon>Eukaryota</taxon>
        <taxon>Fungi</taxon>
        <taxon>Dikarya</taxon>
        <taxon>Basidiomycota</taxon>
        <taxon>Agaricomycotina</taxon>
        <taxon>Agaricomycetes</taxon>
        <taxon>Agaricomycetidae</taxon>
        <taxon>Boletales</taxon>
        <taxon>Boletales incertae sedis</taxon>
        <taxon>Leucogyrophana</taxon>
    </lineage>
</organism>
<gene>
    <name evidence="1" type="ORF">HYDPIDRAFT_30798</name>
</gene>
<reference evidence="1 2" key="1">
    <citation type="submission" date="2014-04" db="EMBL/GenBank/DDBJ databases">
        <title>Evolutionary Origins and Diversification of the Mycorrhizal Mutualists.</title>
        <authorList>
            <consortium name="DOE Joint Genome Institute"/>
            <consortium name="Mycorrhizal Genomics Consortium"/>
            <person name="Kohler A."/>
            <person name="Kuo A."/>
            <person name="Nagy L.G."/>
            <person name="Floudas D."/>
            <person name="Copeland A."/>
            <person name="Barry K.W."/>
            <person name="Cichocki N."/>
            <person name="Veneault-Fourrey C."/>
            <person name="LaButti K."/>
            <person name="Lindquist E.A."/>
            <person name="Lipzen A."/>
            <person name="Lundell T."/>
            <person name="Morin E."/>
            <person name="Murat C."/>
            <person name="Riley R."/>
            <person name="Ohm R."/>
            <person name="Sun H."/>
            <person name="Tunlid A."/>
            <person name="Henrissat B."/>
            <person name="Grigoriev I.V."/>
            <person name="Hibbett D.S."/>
            <person name="Martin F."/>
        </authorList>
    </citation>
    <scope>NUCLEOTIDE SEQUENCE [LARGE SCALE GENOMIC DNA]</scope>
    <source>
        <strain evidence="1 2">MD-312</strain>
    </source>
</reference>
<dbReference type="HOGENOM" id="CLU_189312_0_0_1"/>
<evidence type="ECO:0000313" key="1">
    <source>
        <dbReference type="EMBL" id="KIJ61975.1"/>
    </source>
</evidence>
<dbReference type="Proteomes" id="UP000053820">
    <property type="component" value="Unassembled WGS sequence"/>
</dbReference>
<accession>A0A0C9VV49</accession>
<keyword evidence="2" id="KW-1185">Reference proteome</keyword>
<dbReference type="AlphaFoldDB" id="A0A0C9VV49"/>